<feature type="binding site" evidence="14">
    <location>
        <position position="535"/>
    </location>
    <ligand>
        <name>Mn(2+)</name>
        <dbReference type="ChEBI" id="CHEBI:29035"/>
    </ligand>
</feature>
<feature type="binding site" evidence="13">
    <location>
        <position position="119"/>
    </location>
    <ligand>
        <name>ATP</name>
        <dbReference type="ChEBI" id="CHEBI:30616"/>
    </ligand>
</feature>
<feature type="binding site" evidence="13">
    <location>
        <position position="236"/>
    </location>
    <ligand>
        <name>ATP</name>
        <dbReference type="ChEBI" id="CHEBI:30616"/>
    </ligand>
</feature>
<evidence type="ECO:0000256" key="14">
    <source>
        <dbReference type="PIRSR" id="PIRSR001594-3"/>
    </source>
</evidence>
<keyword evidence="8 11" id="KW-0067">ATP-binding</keyword>
<dbReference type="PROSITE" id="PS50979">
    <property type="entry name" value="BC"/>
    <property type="match status" value="1"/>
</dbReference>
<dbReference type="AlphaFoldDB" id="A0A3E3DWH3"/>
<dbReference type="UniPathway" id="UPA00138"/>
<evidence type="ECO:0000256" key="4">
    <source>
        <dbReference type="ARBA" id="ARBA00022432"/>
    </source>
</evidence>
<dbReference type="FunFam" id="3.20.20.70:FF:000033">
    <property type="entry name" value="Pyruvate carboxylase"/>
    <property type="match status" value="1"/>
</dbReference>
<evidence type="ECO:0000256" key="3">
    <source>
        <dbReference type="ARBA" id="ARBA00013057"/>
    </source>
</evidence>
<dbReference type="InterPro" id="IPR011761">
    <property type="entry name" value="ATP-grasp"/>
</dbReference>
<dbReference type="InterPro" id="IPR011054">
    <property type="entry name" value="Rudment_hybrid_motif"/>
</dbReference>
<dbReference type="SUPFAM" id="SSF51569">
    <property type="entry name" value="Aldolase"/>
    <property type="match status" value="1"/>
</dbReference>
<dbReference type="GO" id="GO:0046872">
    <property type="term" value="F:metal ion binding"/>
    <property type="evidence" value="ECO:0007669"/>
    <property type="project" value="UniProtKB-KW"/>
</dbReference>
<dbReference type="GO" id="GO:0005737">
    <property type="term" value="C:cytoplasm"/>
    <property type="evidence" value="ECO:0007669"/>
    <property type="project" value="TreeGrafter"/>
</dbReference>
<comment type="function">
    <text evidence="11">Catalyzes a 2-step reaction, involving the ATP-dependent carboxylation of the covalently attached biotin in the first step and the transfer of the carboxyl group to pyruvate in the second.</text>
</comment>
<dbReference type="CDD" id="cd07937">
    <property type="entry name" value="DRE_TIM_PC_TC_5S"/>
    <property type="match status" value="1"/>
</dbReference>
<evidence type="ECO:0000256" key="2">
    <source>
        <dbReference type="ARBA" id="ARBA00004742"/>
    </source>
</evidence>
<dbReference type="PROSITE" id="PS00188">
    <property type="entry name" value="BIOTIN"/>
    <property type="match status" value="1"/>
</dbReference>
<comment type="cofactor">
    <cofactor evidence="1 11">
        <name>biotin</name>
        <dbReference type="ChEBI" id="CHEBI:57586"/>
    </cofactor>
</comment>
<dbReference type="Pfam" id="PF02436">
    <property type="entry name" value="PYC_OADA"/>
    <property type="match status" value="1"/>
</dbReference>
<dbReference type="PIRSF" id="PIRSF001594">
    <property type="entry name" value="Pyruv_carbox"/>
    <property type="match status" value="1"/>
</dbReference>
<dbReference type="InterPro" id="IPR005479">
    <property type="entry name" value="CPAse_ATP-bd"/>
</dbReference>
<evidence type="ECO:0000256" key="12">
    <source>
        <dbReference type="PIRSR" id="PIRSR001594-1"/>
    </source>
</evidence>
<dbReference type="InterPro" id="IPR011053">
    <property type="entry name" value="Single_hybrid_motif"/>
</dbReference>
<reference evidence="20 21" key="1">
    <citation type="submission" date="2018-08" db="EMBL/GenBank/DDBJ databases">
        <title>A genome reference for cultivated species of the human gut microbiota.</title>
        <authorList>
            <person name="Zou Y."/>
            <person name="Xue W."/>
            <person name="Luo G."/>
        </authorList>
    </citation>
    <scope>NUCLEOTIDE SEQUENCE [LARGE SCALE GENOMIC DNA]</scope>
    <source>
        <strain evidence="20 21">AM25-6</strain>
    </source>
</reference>
<dbReference type="SUPFAM" id="SSF56059">
    <property type="entry name" value="Glutathione synthetase ATP-binding domain-like"/>
    <property type="match status" value="1"/>
</dbReference>
<dbReference type="Gene3D" id="2.40.50.100">
    <property type="match status" value="1"/>
</dbReference>
<evidence type="ECO:0000313" key="21">
    <source>
        <dbReference type="Proteomes" id="UP000261212"/>
    </source>
</evidence>
<evidence type="ECO:0000256" key="7">
    <source>
        <dbReference type="ARBA" id="ARBA00022741"/>
    </source>
</evidence>
<evidence type="ECO:0000256" key="1">
    <source>
        <dbReference type="ARBA" id="ARBA00001953"/>
    </source>
</evidence>
<feature type="binding site" description="via carbamate group" evidence="14">
    <location>
        <position position="704"/>
    </location>
    <ligand>
        <name>Mn(2+)</name>
        <dbReference type="ChEBI" id="CHEBI:29035"/>
    </ligand>
</feature>
<feature type="modified residue" description="N6-biotinyllysine" evidence="15">
    <location>
        <position position="1107"/>
    </location>
</feature>
<feature type="binding site" evidence="13">
    <location>
        <position position="607"/>
    </location>
    <ligand>
        <name>substrate</name>
    </ligand>
</feature>
<dbReference type="PROSITE" id="PS00867">
    <property type="entry name" value="CPSASE_2"/>
    <property type="match status" value="1"/>
</dbReference>
<dbReference type="GO" id="GO:0004736">
    <property type="term" value="F:pyruvate carboxylase activity"/>
    <property type="evidence" value="ECO:0007669"/>
    <property type="project" value="UniProtKB-EC"/>
</dbReference>
<evidence type="ECO:0000256" key="13">
    <source>
        <dbReference type="PIRSR" id="PIRSR001594-2"/>
    </source>
</evidence>
<dbReference type="InterPro" id="IPR016185">
    <property type="entry name" value="PreATP-grasp_dom_sf"/>
</dbReference>
<feature type="binding site" evidence="14">
    <location>
        <position position="735"/>
    </location>
    <ligand>
        <name>Mn(2+)</name>
        <dbReference type="ChEBI" id="CHEBI:29035"/>
    </ligand>
</feature>
<keyword evidence="10" id="KW-0511">Multifunctional enzyme</keyword>
<evidence type="ECO:0000259" key="19">
    <source>
        <dbReference type="PROSITE" id="PS50991"/>
    </source>
</evidence>
<dbReference type="FunFam" id="3.40.50.20:FF:000010">
    <property type="entry name" value="Propionyl-CoA carboxylase subunit alpha"/>
    <property type="match status" value="1"/>
</dbReference>
<dbReference type="PROSITE" id="PS50975">
    <property type="entry name" value="ATP_GRASP"/>
    <property type="match status" value="1"/>
</dbReference>
<dbReference type="InterPro" id="IPR055268">
    <property type="entry name" value="PCB-like"/>
</dbReference>
<dbReference type="NCBIfam" id="NF009554">
    <property type="entry name" value="PRK12999.1"/>
    <property type="match status" value="1"/>
</dbReference>
<dbReference type="GO" id="GO:0006094">
    <property type="term" value="P:gluconeogenesis"/>
    <property type="evidence" value="ECO:0007669"/>
    <property type="project" value="UniProtKB-UniPathway"/>
</dbReference>
<name>A0A3E3DWH3_9FIRM</name>
<keyword evidence="5 11" id="KW-0436">Ligase</keyword>
<dbReference type="InterPro" id="IPR003379">
    <property type="entry name" value="Carboxylase_cons_dom"/>
</dbReference>
<dbReference type="NCBIfam" id="NF006761">
    <property type="entry name" value="PRK09282.1"/>
    <property type="match status" value="1"/>
</dbReference>
<gene>
    <name evidence="20" type="ORF">DW687_09045</name>
</gene>
<dbReference type="Gene3D" id="3.30.470.20">
    <property type="entry name" value="ATP-grasp fold, B domain"/>
    <property type="match status" value="1"/>
</dbReference>
<evidence type="ECO:0000259" key="17">
    <source>
        <dbReference type="PROSITE" id="PS50975"/>
    </source>
</evidence>
<dbReference type="SUPFAM" id="SSF89000">
    <property type="entry name" value="post-HMGL domain-like"/>
    <property type="match status" value="1"/>
</dbReference>
<keyword evidence="20" id="KW-0670">Pyruvate</keyword>
<dbReference type="PANTHER" id="PTHR43778:SF2">
    <property type="entry name" value="PYRUVATE CARBOXYLASE, MITOCHONDRIAL"/>
    <property type="match status" value="1"/>
</dbReference>
<keyword evidence="6 14" id="KW-0479">Metal-binding</keyword>
<comment type="pathway">
    <text evidence="2">Carbohydrate biosynthesis; gluconeogenesis.</text>
</comment>
<evidence type="ECO:0000313" key="20">
    <source>
        <dbReference type="EMBL" id="RGD73495.1"/>
    </source>
</evidence>
<dbReference type="RefSeq" id="WP_117532511.1">
    <property type="nucleotide sequence ID" value="NZ_QUSM01000005.1"/>
</dbReference>
<evidence type="ECO:0000256" key="6">
    <source>
        <dbReference type="ARBA" id="ARBA00022723"/>
    </source>
</evidence>
<keyword evidence="9 11" id="KW-0092">Biotin</keyword>
<dbReference type="Gene3D" id="3.20.20.70">
    <property type="entry name" value="Aldolase class I"/>
    <property type="match status" value="1"/>
</dbReference>
<feature type="binding site" evidence="13">
    <location>
        <position position="868"/>
    </location>
    <ligand>
        <name>substrate</name>
    </ligand>
</feature>
<feature type="domain" description="Lipoyl-binding" evidence="16">
    <location>
        <begin position="1063"/>
        <end position="1141"/>
    </location>
</feature>
<dbReference type="Pfam" id="PF00364">
    <property type="entry name" value="Biotin_lipoyl"/>
    <property type="match status" value="1"/>
</dbReference>
<dbReference type="SUPFAM" id="SSF51230">
    <property type="entry name" value="Single hybrid motif"/>
    <property type="match status" value="1"/>
</dbReference>
<dbReference type="InterPro" id="IPR011764">
    <property type="entry name" value="Biotin_carboxylation_dom"/>
</dbReference>
<dbReference type="PANTHER" id="PTHR43778">
    <property type="entry name" value="PYRUVATE CARBOXYLASE"/>
    <property type="match status" value="1"/>
</dbReference>
<dbReference type="InterPro" id="IPR005481">
    <property type="entry name" value="BC-like_N"/>
</dbReference>
<dbReference type="EC" id="6.4.1.1" evidence="3 11"/>
<evidence type="ECO:0000256" key="9">
    <source>
        <dbReference type="ARBA" id="ARBA00023267"/>
    </source>
</evidence>
<evidence type="ECO:0000259" key="18">
    <source>
        <dbReference type="PROSITE" id="PS50979"/>
    </source>
</evidence>
<dbReference type="Pfam" id="PF02785">
    <property type="entry name" value="Biotin_carb_C"/>
    <property type="match status" value="1"/>
</dbReference>
<evidence type="ECO:0000259" key="16">
    <source>
        <dbReference type="PROSITE" id="PS50968"/>
    </source>
</evidence>
<feature type="binding site" evidence="13">
    <location>
        <position position="201"/>
    </location>
    <ligand>
        <name>ATP</name>
        <dbReference type="ChEBI" id="CHEBI:30616"/>
    </ligand>
</feature>
<evidence type="ECO:0000256" key="15">
    <source>
        <dbReference type="PIRSR" id="PIRSR001594-4"/>
    </source>
</evidence>
<dbReference type="InterPro" id="IPR001882">
    <property type="entry name" value="Biotin_BS"/>
</dbReference>
<feature type="domain" description="Biotin carboxylation" evidence="18">
    <location>
        <begin position="3"/>
        <end position="454"/>
    </location>
</feature>
<feature type="modified residue" description="N6-carboxylysine" evidence="15">
    <location>
        <position position="704"/>
    </location>
</feature>
<dbReference type="Pfam" id="PF00289">
    <property type="entry name" value="Biotin_carb_N"/>
    <property type="match status" value="1"/>
</dbReference>
<dbReference type="Proteomes" id="UP000261212">
    <property type="component" value="Unassembled WGS sequence"/>
</dbReference>
<dbReference type="SUPFAM" id="SSF51246">
    <property type="entry name" value="Rudiment single hybrid motif"/>
    <property type="match status" value="1"/>
</dbReference>
<dbReference type="FunFam" id="2.40.50.100:FF:000003">
    <property type="entry name" value="Acetyl-CoA carboxylase biotin carboxyl carrier protein"/>
    <property type="match status" value="1"/>
</dbReference>
<evidence type="ECO:0000256" key="11">
    <source>
        <dbReference type="PIRNR" id="PIRNR001594"/>
    </source>
</evidence>
<dbReference type="InterPro" id="IPR000891">
    <property type="entry name" value="PYR_CT"/>
</dbReference>
<comment type="caution">
    <text evidence="20">The sequence shown here is derived from an EMBL/GenBank/DDBJ whole genome shotgun (WGS) entry which is preliminary data.</text>
</comment>
<protein>
    <recommendedName>
        <fullName evidence="3 11">Pyruvate carboxylase</fullName>
        <ecNumber evidence="3 11">6.4.1.1</ecNumber>
    </recommendedName>
</protein>
<dbReference type="InterPro" id="IPR000089">
    <property type="entry name" value="Biotin_lipoyl"/>
</dbReference>
<dbReference type="Pfam" id="PF00682">
    <property type="entry name" value="HMGL-like"/>
    <property type="match status" value="1"/>
</dbReference>
<feature type="active site" evidence="12">
    <location>
        <position position="293"/>
    </location>
</feature>
<evidence type="ECO:0000256" key="5">
    <source>
        <dbReference type="ARBA" id="ARBA00022598"/>
    </source>
</evidence>
<dbReference type="InterPro" id="IPR005482">
    <property type="entry name" value="Biotin_COase_C"/>
</dbReference>
<evidence type="ECO:0000256" key="8">
    <source>
        <dbReference type="ARBA" id="ARBA00022840"/>
    </source>
</evidence>
<proteinExistence type="predicted"/>
<dbReference type="PROSITE" id="PS50991">
    <property type="entry name" value="PYR_CT"/>
    <property type="match status" value="1"/>
</dbReference>
<dbReference type="CDD" id="cd06850">
    <property type="entry name" value="biotinyl_domain"/>
    <property type="match status" value="1"/>
</dbReference>
<dbReference type="InterPro" id="IPR013785">
    <property type="entry name" value="Aldolase_TIM"/>
</dbReference>
<comment type="catalytic activity">
    <reaction evidence="11">
        <text>hydrogencarbonate + pyruvate + ATP = oxaloacetate + ADP + phosphate + H(+)</text>
        <dbReference type="Rhea" id="RHEA:20844"/>
        <dbReference type="ChEBI" id="CHEBI:15361"/>
        <dbReference type="ChEBI" id="CHEBI:15378"/>
        <dbReference type="ChEBI" id="CHEBI:16452"/>
        <dbReference type="ChEBI" id="CHEBI:17544"/>
        <dbReference type="ChEBI" id="CHEBI:30616"/>
        <dbReference type="ChEBI" id="CHEBI:43474"/>
        <dbReference type="ChEBI" id="CHEBI:456216"/>
        <dbReference type="EC" id="6.4.1.1"/>
    </reaction>
</comment>
<dbReference type="NCBIfam" id="TIGR01235">
    <property type="entry name" value="pyruv_carbox"/>
    <property type="match status" value="1"/>
</dbReference>
<feature type="binding site" evidence="14">
    <location>
        <position position="733"/>
    </location>
    <ligand>
        <name>Mn(2+)</name>
        <dbReference type="ChEBI" id="CHEBI:29035"/>
    </ligand>
</feature>
<feature type="domain" description="ATP-grasp" evidence="17">
    <location>
        <begin position="123"/>
        <end position="318"/>
    </location>
</feature>
<dbReference type="FunFam" id="3.30.1490.20:FF:000018">
    <property type="entry name" value="Biotin carboxylase"/>
    <property type="match status" value="1"/>
</dbReference>
<dbReference type="InterPro" id="IPR005930">
    <property type="entry name" value="Pyruv_COase"/>
</dbReference>
<dbReference type="EMBL" id="QUSM01000005">
    <property type="protein sequence ID" value="RGD73495.1"/>
    <property type="molecule type" value="Genomic_DNA"/>
</dbReference>
<feature type="domain" description="Pyruvate carboxyltransferase" evidence="19">
    <location>
        <begin position="526"/>
        <end position="794"/>
    </location>
</feature>
<sequence length="1141" mass="127829">MKKFKRVLIANRGEIAIRIIRAVQELGMKAICIYCEEDKLSLFRSKADEAYLIKGINSPTDAYLNIEAIIELAKAKNIDAIHPGYGFLSENPIFAAECEKAGIKFIGPSSDVIELLGNKVNAKEAAIEAGVSVLDGVKVETVEEAKEISSKIGYPVIIKASAGGGGRGMRVCEREDDLRNQFESAVREAKKAFNNGEVFIEKYVRAPRHVEAQILADEYGHIVHLFERDCSIQRRHQKIIEFSPSQSISEETRRAICEESVNLAKHVGYTNAGTVEFLVDENEKHYFMEVNPRIQVEHTVTELVTNVDLVQAQILIAEGYKLTDKEINIKSQEDIKMSGAAIECRVTTENVLNNFMPDTGKIDVYKTGSGPGVRLDGGNGFVGSEITPYFDSLLVKTTTYARDFDKARKKMIRTLKEHEIEGVSTNKDFLINVLEHEDFKKGICNTNFIEDHPELFNISAFDNQTVKLLEYLAKTTLAKNSSDREILPKIEVPIYKDMPNLSGTKQILDERGPEGLVQWIKDQKQLLFMDTTMRDAQQSLFATRMRTNDFLKIAESVSRYEKDIYALELWGGATFDTSYRFLKESPWSRLELLREMIPNILFQMLLRGSNAVGYKNYPDNVIKAFIKQSAESGIDVFRVFDSLNWLDQIKPSVEEVLKLGKVAEVAICYSGDILDKNKTKYTLDYYVKKAKEVEAMGAHILAIKDMSGLLKPAAAMRLAKALKDEISIPIHFHTHDTAGNGVSSMLMASAAGVDIVDAAVSSMSGTTSQPSLDSIVAAVEHTPRESNINVDDIQVISDYYEKARKYYTGFESGLKTGTTQIYKYEVPGGQYSNLKSQVESFGLGHRFTDVLEKYKEANELLGDIIKVTPTSKVVGDFAIFMLQNDLDKENIYEKGKDLAFPDSVVDFFKGMIGQPEWGFDEKLREVVLKGAEFVDKRPGLLLPDEDFDKIKAEYKEEFNMDLNNKQVLSAALYPKVYKEYLRFKETYGDLTYMSSDAFFSGLSKGEETEVFFGEGKSHVIKLVRTGRTHADGNRRMVFEVDGFRRALYVEDPNAIRSQVMSQAVEMADSNNDKHIGSPIPGSVIKVNVAIGDKVEKNQAVCVVEAMKMETEVVSPAEGVIKDVLVQELDSVKAGQLLIELE</sequence>
<dbReference type="Pfam" id="PF02786">
    <property type="entry name" value="CPSase_L_D2"/>
    <property type="match status" value="1"/>
</dbReference>
<keyword evidence="7 11" id="KW-0547">Nucleotide-binding</keyword>
<dbReference type="PROSITE" id="PS00866">
    <property type="entry name" value="CPSASE_1"/>
    <property type="match status" value="1"/>
</dbReference>
<evidence type="ECO:0000256" key="10">
    <source>
        <dbReference type="ARBA" id="ARBA00023268"/>
    </source>
</evidence>
<dbReference type="SMART" id="SM00878">
    <property type="entry name" value="Biotin_carb_C"/>
    <property type="match status" value="1"/>
</dbReference>
<organism evidence="20 21">
    <name type="scientific">Anaerofustis stercorihominis</name>
    <dbReference type="NCBI Taxonomy" id="214853"/>
    <lineage>
        <taxon>Bacteria</taxon>
        <taxon>Bacillati</taxon>
        <taxon>Bacillota</taxon>
        <taxon>Clostridia</taxon>
        <taxon>Eubacteriales</taxon>
        <taxon>Eubacteriaceae</taxon>
        <taxon>Anaerofustis</taxon>
    </lineage>
</organism>
<dbReference type="PROSITE" id="PS50968">
    <property type="entry name" value="BIOTINYL_LIPOYL"/>
    <property type="match status" value="1"/>
</dbReference>
<keyword evidence="4" id="KW-0312">Gluconeogenesis</keyword>
<dbReference type="SUPFAM" id="SSF52440">
    <property type="entry name" value="PreATP-grasp domain"/>
    <property type="match status" value="1"/>
</dbReference>
<dbReference type="GO" id="GO:0005524">
    <property type="term" value="F:ATP binding"/>
    <property type="evidence" value="ECO:0007669"/>
    <property type="project" value="UniProtKB-UniRule"/>
</dbReference>
<accession>A0A3E3DWH3</accession>